<accession>A0A9W6P8X9</accession>
<name>A0A9W6P8X9_9ACTN</name>
<gene>
    <name evidence="2" type="ORF">Nans01_35040</name>
</gene>
<dbReference type="RefSeq" id="WP_285760630.1">
    <property type="nucleotide sequence ID" value="NZ_BSQG01000006.1"/>
</dbReference>
<dbReference type="EMBL" id="BSQG01000006">
    <property type="protein sequence ID" value="GLU49153.1"/>
    <property type="molecule type" value="Genomic_DNA"/>
</dbReference>
<dbReference type="Proteomes" id="UP001165092">
    <property type="component" value="Unassembled WGS sequence"/>
</dbReference>
<protein>
    <recommendedName>
        <fullName evidence="1">Bacterial SCP orthologue domain-containing protein</fullName>
    </recommendedName>
</protein>
<organism evidence="2 3">
    <name type="scientific">Nocardiopsis ansamitocini</name>
    <dbReference type="NCBI Taxonomy" id="1670832"/>
    <lineage>
        <taxon>Bacteria</taxon>
        <taxon>Bacillati</taxon>
        <taxon>Actinomycetota</taxon>
        <taxon>Actinomycetes</taxon>
        <taxon>Streptosporangiales</taxon>
        <taxon>Nocardiopsidaceae</taxon>
        <taxon>Nocardiopsis</taxon>
    </lineage>
</organism>
<evidence type="ECO:0000313" key="3">
    <source>
        <dbReference type="Proteomes" id="UP001165092"/>
    </source>
</evidence>
<reference evidence="2" key="1">
    <citation type="submission" date="2023-02" db="EMBL/GenBank/DDBJ databases">
        <title>Nocardiopsis ansamitocini NBRC 112285.</title>
        <authorList>
            <person name="Ichikawa N."/>
            <person name="Sato H."/>
            <person name="Tonouchi N."/>
        </authorList>
    </citation>
    <scope>NUCLEOTIDE SEQUENCE</scope>
    <source>
        <strain evidence="2">NBRC 112285</strain>
    </source>
</reference>
<dbReference type="InterPro" id="IPR041629">
    <property type="entry name" value="SCP_3"/>
</dbReference>
<dbReference type="Gene3D" id="3.30.1050.40">
    <property type="match status" value="1"/>
</dbReference>
<comment type="caution">
    <text evidence="2">The sequence shown here is derived from an EMBL/GenBank/DDBJ whole genome shotgun (WGS) entry which is preliminary data.</text>
</comment>
<dbReference type="AlphaFoldDB" id="A0A9W6P8X9"/>
<keyword evidence="3" id="KW-1185">Reference proteome</keyword>
<evidence type="ECO:0000259" key="1">
    <source>
        <dbReference type="Pfam" id="PF17844"/>
    </source>
</evidence>
<proteinExistence type="predicted"/>
<feature type="domain" description="Bacterial SCP orthologue" evidence="1">
    <location>
        <begin position="59"/>
        <end position="151"/>
    </location>
</feature>
<dbReference type="Pfam" id="PF17844">
    <property type="entry name" value="SCP_3"/>
    <property type="match status" value="1"/>
</dbReference>
<sequence>MPAKPTSTQRRRAALRTALDDQLKALDEAPYCGPDLPTDVLRACAHAVLRAQDSGAAPERSAVKAVVRATLVELAERVPGHALEVRVPPFGAVQCLSGPRHTRGTPPGVVETDPLTWIALAAGTLDWPEATSAHRVSASGVRADLSALLPLWGHESRPA</sequence>
<evidence type="ECO:0000313" key="2">
    <source>
        <dbReference type="EMBL" id="GLU49153.1"/>
    </source>
</evidence>